<evidence type="ECO:0000256" key="2">
    <source>
        <dbReference type="ARBA" id="ARBA00004496"/>
    </source>
</evidence>
<evidence type="ECO:0000313" key="7">
    <source>
        <dbReference type="Proteomes" id="UP001201163"/>
    </source>
</evidence>
<dbReference type="Gene3D" id="1.10.238.100">
    <property type="entry name" value="YAP1 redox domain. Chain B"/>
    <property type="match status" value="1"/>
</dbReference>
<feature type="compositionally biased region" description="Polar residues" evidence="4">
    <location>
        <begin position="452"/>
        <end position="461"/>
    </location>
</feature>
<gene>
    <name evidence="6" type="ORF">EDB92DRAFT_2066178</name>
</gene>
<dbReference type="Proteomes" id="UP001201163">
    <property type="component" value="Unassembled WGS sequence"/>
</dbReference>
<proteinExistence type="predicted"/>
<dbReference type="GO" id="GO:0005737">
    <property type="term" value="C:cytoplasm"/>
    <property type="evidence" value="ECO:0007669"/>
    <property type="project" value="UniProtKB-SubCell"/>
</dbReference>
<feature type="compositionally biased region" description="Polar residues" evidence="4">
    <location>
        <begin position="229"/>
        <end position="239"/>
    </location>
</feature>
<comment type="caution">
    <text evidence="6">The sequence shown here is derived from an EMBL/GenBank/DDBJ whole genome shotgun (WGS) entry which is preliminary data.</text>
</comment>
<feature type="region of interest" description="Disordered" evidence="4">
    <location>
        <begin position="42"/>
        <end position="166"/>
    </location>
</feature>
<dbReference type="InterPro" id="IPR023167">
    <property type="entry name" value="Yap1_redox_dom_sf"/>
</dbReference>
<dbReference type="InterPro" id="IPR050936">
    <property type="entry name" value="AP-1-like"/>
</dbReference>
<dbReference type="CDD" id="cd14688">
    <property type="entry name" value="bZIP_YAP"/>
    <property type="match status" value="1"/>
</dbReference>
<feature type="compositionally biased region" description="Low complexity" evidence="4">
    <location>
        <begin position="71"/>
        <end position="85"/>
    </location>
</feature>
<protein>
    <recommendedName>
        <fullName evidence="5">BZIP domain-containing protein</fullName>
    </recommendedName>
</protein>
<dbReference type="InterPro" id="IPR004827">
    <property type="entry name" value="bZIP"/>
</dbReference>
<accession>A0AAD4LHZ0</accession>
<feature type="compositionally biased region" description="Low complexity" evidence="4">
    <location>
        <begin position="245"/>
        <end position="262"/>
    </location>
</feature>
<dbReference type="PROSITE" id="PS00036">
    <property type="entry name" value="BZIP_BASIC"/>
    <property type="match status" value="1"/>
</dbReference>
<feature type="region of interest" description="Disordered" evidence="4">
    <location>
        <begin position="415"/>
        <end position="477"/>
    </location>
</feature>
<comment type="subcellular location">
    <subcellularLocation>
        <location evidence="2">Cytoplasm</location>
    </subcellularLocation>
    <subcellularLocation>
        <location evidence="1">Nucleus</location>
    </subcellularLocation>
</comment>
<organism evidence="6 7">
    <name type="scientific">Lactarius akahatsu</name>
    <dbReference type="NCBI Taxonomy" id="416441"/>
    <lineage>
        <taxon>Eukaryota</taxon>
        <taxon>Fungi</taxon>
        <taxon>Dikarya</taxon>
        <taxon>Basidiomycota</taxon>
        <taxon>Agaricomycotina</taxon>
        <taxon>Agaricomycetes</taxon>
        <taxon>Russulales</taxon>
        <taxon>Russulaceae</taxon>
        <taxon>Lactarius</taxon>
    </lineage>
</organism>
<dbReference type="Pfam" id="PF00170">
    <property type="entry name" value="bZIP_1"/>
    <property type="match status" value="1"/>
</dbReference>
<dbReference type="GO" id="GO:0000976">
    <property type="term" value="F:transcription cis-regulatory region binding"/>
    <property type="evidence" value="ECO:0007669"/>
    <property type="project" value="InterPro"/>
</dbReference>
<feature type="compositionally biased region" description="Polar residues" evidence="4">
    <location>
        <begin position="416"/>
        <end position="438"/>
    </location>
</feature>
<dbReference type="PANTHER" id="PTHR40621">
    <property type="entry name" value="TRANSCRIPTION FACTOR KAPC-RELATED"/>
    <property type="match status" value="1"/>
</dbReference>
<feature type="compositionally biased region" description="Polar residues" evidence="4">
    <location>
        <begin position="328"/>
        <end position="346"/>
    </location>
</feature>
<evidence type="ECO:0000313" key="6">
    <source>
        <dbReference type="EMBL" id="KAH8992063.1"/>
    </source>
</evidence>
<dbReference type="EMBL" id="JAKELL010000024">
    <property type="protein sequence ID" value="KAH8992063.1"/>
    <property type="molecule type" value="Genomic_DNA"/>
</dbReference>
<keyword evidence="3" id="KW-0539">Nucleus</keyword>
<feature type="region of interest" description="Disordered" evidence="4">
    <location>
        <begin position="326"/>
        <end position="370"/>
    </location>
</feature>
<sequence length="568" mass="60823">MDYNTSSSPLWDFPQSPSAFSQLAENDFLALLQKQFDPDLFPANAYAIPHDGVDPSKISNLTAPAPPPPLSDDSSPSPPSTTDHLSSSRRQSTNSGNEQDSPELKRKASDDALDDESPNQKASKKASSRRKSTGNPSQDESRLLKRKEQNRAAQRAFRERKEKHVKDLEDKLAELEAKNLSTETENQHLKELLKRLQDENVSLKNTSFTFTVPRNGELNDRSFDGNASAFPSSQNSIFAPTSHIPSPSSSAATKAATPQSPSLDTPSTFPGDIDFGSLTPLDAASLDLLDDDAIMSYDFGYGQFVPSRTPYKTIASNPMFMSFADPSASETGHASKSTTQPDSSGGSPFDLTFGQWSGQTTSRGGTSHSGSLDELFGGHIFDTQSPINFNVLIKSAATSPISPVLTSSLSPVAHQSVHTPPAASSSNTGPSFESSDGSSPAAAETCPKTRAQMEQQIQAEGSSMFAPPPPQEQETQSQIFKAPAGADAPMVVCKGATFPPTEKNEHNIDVLTAWRSITSHPHFPASNVDELCSEFADKARCDGTKVVLNPQGVNSILEKLTTGLTSSP</sequence>
<name>A0AAD4LHZ0_9AGAM</name>
<dbReference type="InterPro" id="IPR013910">
    <property type="entry name" value="TF_PAP1"/>
</dbReference>
<feature type="compositionally biased region" description="Basic residues" evidence="4">
    <location>
        <begin position="122"/>
        <end position="132"/>
    </location>
</feature>
<evidence type="ECO:0000256" key="1">
    <source>
        <dbReference type="ARBA" id="ARBA00004123"/>
    </source>
</evidence>
<reference evidence="6" key="1">
    <citation type="submission" date="2022-01" db="EMBL/GenBank/DDBJ databases">
        <title>Comparative genomics reveals a dynamic genome evolution in the ectomycorrhizal milk-cap (Lactarius) mushrooms.</title>
        <authorList>
            <consortium name="DOE Joint Genome Institute"/>
            <person name="Lebreton A."/>
            <person name="Tang N."/>
            <person name="Kuo A."/>
            <person name="LaButti K."/>
            <person name="Drula E."/>
            <person name="Barry K."/>
            <person name="Clum A."/>
            <person name="Lipzen A."/>
            <person name="Mousain D."/>
            <person name="Ng V."/>
            <person name="Wang R."/>
            <person name="Wang X."/>
            <person name="Dai Y."/>
            <person name="Henrissat B."/>
            <person name="Grigoriev I.V."/>
            <person name="Guerin-Laguette A."/>
            <person name="Yu F."/>
            <person name="Martin F.M."/>
        </authorList>
    </citation>
    <scope>NUCLEOTIDE SEQUENCE</scope>
    <source>
        <strain evidence="6">QP</strain>
    </source>
</reference>
<dbReference type="SUPFAM" id="SSF111430">
    <property type="entry name" value="YAP1 redox domain"/>
    <property type="match status" value="1"/>
</dbReference>
<dbReference type="InterPro" id="IPR046347">
    <property type="entry name" value="bZIP_sf"/>
</dbReference>
<dbReference type="PANTHER" id="PTHR40621:SF6">
    <property type="entry name" value="AP-1-LIKE TRANSCRIPTION FACTOR YAP1-RELATED"/>
    <property type="match status" value="1"/>
</dbReference>
<dbReference type="SUPFAM" id="SSF57959">
    <property type="entry name" value="Leucine zipper domain"/>
    <property type="match status" value="1"/>
</dbReference>
<evidence type="ECO:0000256" key="3">
    <source>
        <dbReference type="ARBA" id="ARBA00023242"/>
    </source>
</evidence>
<keyword evidence="7" id="KW-1185">Reference proteome</keyword>
<dbReference type="GO" id="GO:0033554">
    <property type="term" value="P:cellular response to stress"/>
    <property type="evidence" value="ECO:0007669"/>
    <property type="project" value="UniProtKB-ARBA"/>
</dbReference>
<dbReference type="AlphaFoldDB" id="A0AAD4LHZ0"/>
<feature type="compositionally biased region" description="Low complexity" evidence="4">
    <location>
        <begin position="354"/>
        <end position="370"/>
    </location>
</feature>
<feature type="region of interest" description="Disordered" evidence="4">
    <location>
        <begin position="222"/>
        <end position="271"/>
    </location>
</feature>
<feature type="domain" description="BZIP" evidence="5">
    <location>
        <begin position="140"/>
        <end position="203"/>
    </location>
</feature>
<dbReference type="Gene3D" id="1.20.5.170">
    <property type="match status" value="1"/>
</dbReference>
<dbReference type="GO" id="GO:0090575">
    <property type="term" value="C:RNA polymerase II transcription regulator complex"/>
    <property type="evidence" value="ECO:0007669"/>
    <property type="project" value="TreeGrafter"/>
</dbReference>
<evidence type="ECO:0000259" key="5">
    <source>
        <dbReference type="PROSITE" id="PS50217"/>
    </source>
</evidence>
<dbReference type="GO" id="GO:0001228">
    <property type="term" value="F:DNA-binding transcription activator activity, RNA polymerase II-specific"/>
    <property type="evidence" value="ECO:0007669"/>
    <property type="project" value="TreeGrafter"/>
</dbReference>
<dbReference type="PROSITE" id="PS50217">
    <property type="entry name" value="BZIP"/>
    <property type="match status" value="1"/>
</dbReference>
<dbReference type="SMART" id="SM00338">
    <property type="entry name" value="BRLZ"/>
    <property type="match status" value="1"/>
</dbReference>
<feature type="compositionally biased region" description="Polar residues" evidence="4">
    <location>
        <begin position="89"/>
        <end position="99"/>
    </location>
</feature>
<feature type="compositionally biased region" description="Basic and acidic residues" evidence="4">
    <location>
        <begin position="139"/>
        <end position="166"/>
    </location>
</feature>
<evidence type="ECO:0000256" key="4">
    <source>
        <dbReference type="SAM" id="MobiDB-lite"/>
    </source>
</evidence>
<dbReference type="Pfam" id="PF08601">
    <property type="entry name" value="PAP1"/>
    <property type="match status" value="1"/>
</dbReference>